<organism evidence="2 3">
    <name type="scientific">Cinchona calisaya</name>
    <dbReference type="NCBI Taxonomy" id="153742"/>
    <lineage>
        <taxon>Eukaryota</taxon>
        <taxon>Viridiplantae</taxon>
        <taxon>Streptophyta</taxon>
        <taxon>Embryophyta</taxon>
        <taxon>Tracheophyta</taxon>
        <taxon>Spermatophyta</taxon>
        <taxon>Magnoliopsida</taxon>
        <taxon>eudicotyledons</taxon>
        <taxon>Gunneridae</taxon>
        <taxon>Pentapetalae</taxon>
        <taxon>asterids</taxon>
        <taxon>lamiids</taxon>
        <taxon>Gentianales</taxon>
        <taxon>Rubiaceae</taxon>
        <taxon>Cinchonoideae</taxon>
        <taxon>Cinchoneae</taxon>
        <taxon>Cinchona</taxon>
    </lineage>
</organism>
<name>A0ABD2ZFI6_9GENT</name>
<gene>
    <name evidence="2" type="ORF">ACH5RR_023977</name>
</gene>
<evidence type="ECO:0000313" key="3">
    <source>
        <dbReference type="Proteomes" id="UP001630127"/>
    </source>
</evidence>
<proteinExistence type="predicted"/>
<evidence type="ECO:0000313" key="2">
    <source>
        <dbReference type="EMBL" id="KAL3517075.1"/>
    </source>
</evidence>
<dbReference type="AlphaFoldDB" id="A0ABD2ZFI6"/>
<dbReference type="EMBL" id="JBJUIK010000010">
    <property type="protein sequence ID" value="KAL3517075.1"/>
    <property type="molecule type" value="Genomic_DNA"/>
</dbReference>
<comment type="caution">
    <text evidence="2">The sequence shown here is derived from an EMBL/GenBank/DDBJ whole genome shotgun (WGS) entry which is preliminary data.</text>
</comment>
<accession>A0ABD2ZFI6</accession>
<dbReference type="Proteomes" id="UP001630127">
    <property type="component" value="Unassembled WGS sequence"/>
</dbReference>
<keyword evidence="3" id="KW-1185">Reference proteome</keyword>
<reference evidence="2 3" key="1">
    <citation type="submission" date="2024-11" db="EMBL/GenBank/DDBJ databases">
        <title>A near-complete genome assembly of Cinchona calisaya.</title>
        <authorList>
            <person name="Lian D.C."/>
            <person name="Zhao X.W."/>
            <person name="Wei L."/>
        </authorList>
    </citation>
    <scope>NUCLEOTIDE SEQUENCE [LARGE SCALE GENOMIC DNA]</scope>
    <source>
        <tissue evidence="2">Nenye</tissue>
    </source>
</reference>
<feature type="compositionally biased region" description="Low complexity" evidence="1">
    <location>
        <begin position="37"/>
        <end position="51"/>
    </location>
</feature>
<feature type="region of interest" description="Disordered" evidence="1">
    <location>
        <begin position="1"/>
        <end position="51"/>
    </location>
</feature>
<sequence>MEPQFGNWLKASSNKMPGGSSRSPTKKPSPKAVLQIQAQSTAGQSSSAGLAQNNITNNQNLVTLSNHDSGGEDSLLHSNLGTLMTANTTLNSSQGLVETVQSAQYGTQVGSSTKTPSLNQTFDKRILNQEKYNICTVISENAMINKLGVGMICKDDEGKLRRVWAFYQDRSLSKNAIEAKAIKSAMIKARDAAWSIFSPPIKQLWTNWLQGIVRMLN</sequence>
<evidence type="ECO:0008006" key="4">
    <source>
        <dbReference type="Google" id="ProtNLM"/>
    </source>
</evidence>
<evidence type="ECO:0000256" key="1">
    <source>
        <dbReference type="SAM" id="MobiDB-lite"/>
    </source>
</evidence>
<protein>
    <recommendedName>
        <fullName evidence="4">RNase H type-1 domain-containing protein</fullName>
    </recommendedName>
</protein>